<dbReference type="Proteomes" id="UP000001034">
    <property type="component" value="Segment"/>
</dbReference>
<dbReference type="EMBL" id="AB366653">
    <property type="protein sequence ID" value="BAG41688.1"/>
    <property type="molecule type" value="Genomic_DNA"/>
</dbReference>
<keyword evidence="1" id="KW-0812">Transmembrane</keyword>
<evidence type="ECO:0000313" key="2">
    <source>
        <dbReference type="EMBL" id="BAG41688.1"/>
    </source>
</evidence>
<reference evidence="2 3" key="1">
    <citation type="journal article" date="2010" name="Virology">
        <title>A jumbo phage infecting the phytopathogen Ralstonia solanacearum defines a new lineage of the Myoviridae family.</title>
        <authorList>
            <person name="Yamada T."/>
            <person name="Satoh S."/>
            <person name="Ishikawa H."/>
            <person name="Fujiwara A."/>
            <person name="Kawasaki T."/>
            <person name="Fujie M."/>
            <person name="Ogata H."/>
        </authorList>
    </citation>
    <scope>NUCLEOTIDE SEQUENCE [LARGE SCALE GENOMIC DNA]</scope>
</reference>
<keyword evidence="1" id="KW-1133">Transmembrane helix</keyword>
<evidence type="ECO:0000313" key="3">
    <source>
        <dbReference type="Proteomes" id="UP000001034"/>
    </source>
</evidence>
<sequence>MNRHDYYSLSASIFAARVFPRWTCVFIFIALAVLAFITPQ</sequence>
<dbReference type="GeneID" id="6369964"/>
<evidence type="ECO:0000256" key="1">
    <source>
        <dbReference type="SAM" id="Phobius"/>
    </source>
</evidence>
<accession>B2ZYE2</accession>
<keyword evidence="1" id="KW-0472">Membrane</keyword>
<feature type="transmembrane region" description="Helical" evidence="1">
    <location>
        <begin position="20"/>
        <end position="38"/>
    </location>
</feature>
<name>B2ZYE2_9CAUD</name>
<organism evidence="2 3">
    <name type="scientific">Ralstonia phage phiRSL1</name>
    <dbReference type="NCBI Taxonomy" id="1980924"/>
    <lineage>
        <taxon>Viruses</taxon>
        <taxon>Duplodnaviria</taxon>
        <taxon>Heunggongvirae</taxon>
        <taxon>Uroviricota</taxon>
        <taxon>Caudoviricetes</taxon>
        <taxon>Mieseafarmvirus</taxon>
        <taxon>Mieseafarmvirus RSL1</taxon>
    </lineage>
</organism>
<keyword evidence="3" id="KW-1185">Reference proteome</keyword>
<dbReference type="KEGG" id="vg:6369964"/>
<dbReference type="RefSeq" id="YP_001950118.1">
    <property type="nucleotide sequence ID" value="NC_010811.2"/>
</dbReference>
<proteinExistence type="predicted"/>
<protein>
    <submittedName>
        <fullName evidence="2">Uncharacterized protein</fullName>
    </submittedName>
</protein>